<dbReference type="RefSeq" id="WP_071472703.1">
    <property type="nucleotide sequence ID" value="NZ_MDKE01000021.1"/>
</dbReference>
<keyword evidence="3" id="KW-0812">Transmembrane</keyword>
<dbReference type="Proteomes" id="UP000243073">
    <property type="component" value="Unassembled WGS sequence"/>
</dbReference>
<dbReference type="InterPro" id="IPR012677">
    <property type="entry name" value="Nucleotide-bd_a/b_plait_sf"/>
</dbReference>
<feature type="transmembrane region" description="Helical" evidence="3">
    <location>
        <begin position="12"/>
        <end position="31"/>
    </location>
</feature>
<organism evidence="5 6">
    <name type="scientific">Oceanisphaera psychrotolerans</name>
    <dbReference type="NCBI Taxonomy" id="1414654"/>
    <lineage>
        <taxon>Bacteria</taxon>
        <taxon>Pseudomonadati</taxon>
        <taxon>Pseudomonadota</taxon>
        <taxon>Gammaproteobacteria</taxon>
        <taxon>Aeromonadales</taxon>
        <taxon>Aeromonadaceae</taxon>
        <taxon>Oceanisphaera</taxon>
    </lineage>
</organism>
<feature type="compositionally biased region" description="Polar residues" evidence="2">
    <location>
        <begin position="124"/>
        <end position="135"/>
    </location>
</feature>
<evidence type="ECO:0000313" key="6">
    <source>
        <dbReference type="Proteomes" id="UP000243073"/>
    </source>
</evidence>
<dbReference type="STRING" id="1414654.BFR47_14590"/>
<feature type="compositionally biased region" description="Acidic residues" evidence="2">
    <location>
        <begin position="148"/>
        <end position="157"/>
    </location>
</feature>
<evidence type="ECO:0000313" key="5">
    <source>
        <dbReference type="EMBL" id="OIN09598.1"/>
    </source>
</evidence>
<feature type="domain" description="RRM" evidence="4">
    <location>
        <begin position="66"/>
        <end position="143"/>
    </location>
</feature>
<keyword evidence="6" id="KW-1185">Reference proteome</keyword>
<feature type="region of interest" description="Disordered" evidence="2">
    <location>
        <begin position="122"/>
        <end position="157"/>
    </location>
</feature>
<dbReference type="PANTHER" id="PTHR48027">
    <property type="entry name" value="HETEROGENEOUS NUCLEAR RIBONUCLEOPROTEIN 87F-RELATED"/>
    <property type="match status" value="1"/>
</dbReference>
<keyword evidence="3" id="KW-0472">Membrane</keyword>
<dbReference type="EMBL" id="MDKE01000021">
    <property type="protein sequence ID" value="OIN09598.1"/>
    <property type="molecule type" value="Genomic_DNA"/>
</dbReference>
<dbReference type="InterPro" id="IPR035979">
    <property type="entry name" value="RBD_domain_sf"/>
</dbReference>
<dbReference type="AlphaFoldDB" id="A0A1J4QD82"/>
<evidence type="ECO:0000256" key="2">
    <source>
        <dbReference type="SAM" id="MobiDB-lite"/>
    </source>
</evidence>
<name>A0A1J4QD82_9GAMM</name>
<comment type="caution">
    <text evidence="5">The sequence shown here is derived from an EMBL/GenBank/DDBJ whole genome shotgun (WGS) entry which is preliminary data.</text>
</comment>
<feature type="transmembrane region" description="Helical" evidence="3">
    <location>
        <begin position="37"/>
        <end position="55"/>
    </location>
</feature>
<dbReference type="GO" id="GO:0003723">
    <property type="term" value="F:RNA binding"/>
    <property type="evidence" value="ECO:0007669"/>
    <property type="project" value="UniProtKB-KW"/>
</dbReference>
<dbReference type="PROSITE" id="PS50102">
    <property type="entry name" value="RRM"/>
    <property type="match status" value="1"/>
</dbReference>
<accession>A0A1J4QD82</accession>
<keyword evidence="1" id="KW-0694">RNA-binding</keyword>
<evidence type="ECO:0000256" key="3">
    <source>
        <dbReference type="SAM" id="Phobius"/>
    </source>
</evidence>
<evidence type="ECO:0000259" key="4">
    <source>
        <dbReference type="PROSITE" id="PS50102"/>
    </source>
</evidence>
<feature type="compositionally biased region" description="Basic and acidic residues" evidence="2">
    <location>
        <begin position="137"/>
        <end position="147"/>
    </location>
</feature>
<evidence type="ECO:0000256" key="1">
    <source>
        <dbReference type="ARBA" id="ARBA00022884"/>
    </source>
</evidence>
<dbReference type="OrthoDB" id="9798855at2"/>
<keyword evidence="3" id="KW-1133">Transmembrane helix</keyword>
<dbReference type="SUPFAM" id="SSF54928">
    <property type="entry name" value="RNA-binding domain, RBD"/>
    <property type="match status" value="1"/>
</dbReference>
<sequence>MKLSQYPVYIQSALLALGLALVGYVVIGLTAPSLSPAILFALGLLLGGLLTPLFTRPPVPEAIPTTTLYVGNLPYRANEASVRTLFEGFGQVLSVRLMKDKHTGKRRGFGFVEMPSDAARAAQQALNESEFQQRTLKVREANERKDDEEGSDDQGQP</sequence>
<dbReference type="InterPro" id="IPR000504">
    <property type="entry name" value="RRM_dom"/>
</dbReference>
<gene>
    <name evidence="5" type="ORF">BFR47_14590</name>
</gene>
<dbReference type="InterPro" id="IPR052462">
    <property type="entry name" value="SLIRP/GR-RBP-like"/>
</dbReference>
<reference evidence="5 6" key="1">
    <citation type="submission" date="2016-07" db="EMBL/GenBank/DDBJ databases">
        <title>Draft Genome Sequence of Oceanisphaera psychrotolerans, isolated from coastal sediment samples.</title>
        <authorList>
            <person name="Zhuo S."/>
            <person name="Ruan Z."/>
        </authorList>
    </citation>
    <scope>NUCLEOTIDE SEQUENCE [LARGE SCALE GENOMIC DNA]</scope>
    <source>
        <strain evidence="5 6">LAM-WHM-ZC</strain>
    </source>
</reference>
<dbReference type="Pfam" id="PF00076">
    <property type="entry name" value="RRM_1"/>
    <property type="match status" value="1"/>
</dbReference>
<proteinExistence type="predicted"/>
<dbReference type="Gene3D" id="3.30.70.330">
    <property type="match status" value="1"/>
</dbReference>
<protein>
    <submittedName>
        <fullName evidence="5">RNA-binding protein</fullName>
    </submittedName>
</protein>
<dbReference type="SMART" id="SM00360">
    <property type="entry name" value="RRM"/>
    <property type="match status" value="1"/>
</dbReference>